<keyword evidence="2" id="KW-0489">Methyltransferase</keyword>
<dbReference type="OrthoDB" id="424472at2"/>
<dbReference type="GO" id="GO:0008168">
    <property type="term" value="F:methyltransferase activity"/>
    <property type="evidence" value="ECO:0007669"/>
    <property type="project" value="UniProtKB-KW"/>
</dbReference>
<dbReference type="EMBL" id="ACLF03000004">
    <property type="protein sequence ID" value="EFQ83526.1"/>
    <property type="molecule type" value="Genomic_DNA"/>
</dbReference>
<evidence type="ECO:0000313" key="3">
    <source>
        <dbReference type="Proteomes" id="UP000003111"/>
    </source>
</evidence>
<dbReference type="RefSeq" id="WP_007078210.1">
    <property type="nucleotide sequence ID" value="NZ_CM001024.1"/>
</dbReference>
<dbReference type="SUPFAM" id="SSF53335">
    <property type="entry name" value="S-adenosyl-L-methionine-dependent methyltransferases"/>
    <property type="match status" value="1"/>
</dbReference>
<dbReference type="InterPro" id="IPR006342">
    <property type="entry name" value="FkbM_mtfrase"/>
</dbReference>
<accession>E2SAY0</accession>
<dbReference type="eggNOG" id="COG2520">
    <property type="taxonomic scope" value="Bacteria"/>
</dbReference>
<dbReference type="InterPro" id="IPR029063">
    <property type="entry name" value="SAM-dependent_MTases_sf"/>
</dbReference>
<dbReference type="PANTHER" id="PTHR34203:SF15">
    <property type="entry name" value="SLL1173 PROTEIN"/>
    <property type="match status" value="1"/>
</dbReference>
<dbReference type="AlphaFoldDB" id="E2SAY0"/>
<dbReference type="HOGENOM" id="CLU_1025398_0_0_11"/>
<dbReference type="InterPro" id="IPR052514">
    <property type="entry name" value="SAM-dependent_MTase"/>
</dbReference>
<dbReference type="PANTHER" id="PTHR34203">
    <property type="entry name" value="METHYLTRANSFERASE, FKBM FAMILY PROTEIN"/>
    <property type="match status" value="1"/>
</dbReference>
<feature type="domain" description="Methyltransferase FkbM" evidence="1">
    <location>
        <begin position="85"/>
        <end position="241"/>
    </location>
</feature>
<dbReference type="GO" id="GO:0032259">
    <property type="term" value="P:methylation"/>
    <property type="evidence" value="ECO:0007669"/>
    <property type="project" value="UniProtKB-KW"/>
</dbReference>
<dbReference type="Gene3D" id="3.40.50.150">
    <property type="entry name" value="Vaccinia Virus protein VP39"/>
    <property type="match status" value="1"/>
</dbReference>
<organism evidence="2 3">
    <name type="scientific">Aeromicrobium marinum DSM 15272</name>
    <dbReference type="NCBI Taxonomy" id="585531"/>
    <lineage>
        <taxon>Bacteria</taxon>
        <taxon>Bacillati</taxon>
        <taxon>Actinomycetota</taxon>
        <taxon>Actinomycetes</taxon>
        <taxon>Propionibacteriales</taxon>
        <taxon>Nocardioidaceae</taxon>
        <taxon>Aeromicrobium</taxon>
    </lineage>
</organism>
<evidence type="ECO:0000259" key="1">
    <source>
        <dbReference type="Pfam" id="PF05050"/>
    </source>
</evidence>
<dbReference type="NCBIfam" id="TIGR01444">
    <property type="entry name" value="fkbM_fam"/>
    <property type="match status" value="1"/>
</dbReference>
<gene>
    <name evidence="2" type="ORF">HMPREF0063_11188</name>
</gene>
<keyword evidence="3" id="KW-1185">Reference proteome</keyword>
<reference evidence="2" key="1">
    <citation type="submission" date="2010-08" db="EMBL/GenBank/DDBJ databases">
        <authorList>
            <person name="Muzny D."/>
            <person name="Qin X."/>
            <person name="Buhay C."/>
            <person name="Dugan-Rocha S."/>
            <person name="Ding Y."/>
            <person name="Chen G."/>
            <person name="Hawes A."/>
            <person name="Holder M."/>
            <person name="Jhangiani S."/>
            <person name="Johnson A."/>
            <person name="Khan Z."/>
            <person name="Li Z."/>
            <person name="Liu W."/>
            <person name="Liu X."/>
            <person name="Perez L."/>
            <person name="Shen H."/>
            <person name="Wang Q."/>
            <person name="Watt J."/>
            <person name="Xi L."/>
            <person name="Xin Y."/>
            <person name="Zhou J."/>
            <person name="Deng J."/>
            <person name="Jiang H."/>
            <person name="Liu Y."/>
            <person name="Qu J."/>
            <person name="Song X.-Z."/>
            <person name="Zhang L."/>
            <person name="Villasana D."/>
            <person name="Johnson A."/>
            <person name="Liu J."/>
            <person name="Liyanage D."/>
            <person name="Lorensuhewa L."/>
            <person name="Robinson T."/>
            <person name="Song A."/>
            <person name="Song B.-B."/>
            <person name="Dinh H."/>
            <person name="Thornton R."/>
            <person name="Coyle M."/>
            <person name="Francisco L."/>
            <person name="Jackson L."/>
            <person name="Javaid M."/>
            <person name="Korchina V."/>
            <person name="Kovar C."/>
            <person name="Mata R."/>
            <person name="Mathew T."/>
            <person name="Ngo R."/>
            <person name="Nguyen L."/>
            <person name="Nguyen N."/>
            <person name="Okwuonu G."/>
            <person name="Ongeri F."/>
            <person name="Pham C."/>
            <person name="Simmons D."/>
            <person name="Wilczek-Boney K."/>
            <person name="Hale W."/>
            <person name="Jakkamsetti A."/>
            <person name="Pham P."/>
            <person name="Ruth R."/>
            <person name="San Lucas F."/>
            <person name="Warren J."/>
            <person name="Zhang J."/>
            <person name="Zhao Z."/>
            <person name="Zhou C."/>
            <person name="Zhu D."/>
            <person name="Lee S."/>
            <person name="Bess C."/>
            <person name="Blankenburg K."/>
            <person name="Forbes L."/>
            <person name="Fu Q."/>
            <person name="Gubbala S."/>
            <person name="Hirani K."/>
            <person name="Jayaseelan J.C."/>
            <person name="Lara F."/>
            <person name="Munidasa M."/>
            <person name="Palculict T."/>
            <person name="Patil S."/>
            <person name="Pu L.-L."/>
            <person name="Saada N."/>
            <person name="Tang L."/>
            <person name="Weissenberger G."/>
            <person name="Zhu Y."/>
            <person name="Hemphill L."/>
            <person name="Shang Y."/>
            <person name="Youmans B."/>
            <person name="Ayvaz T."/>
            <person name="Ross M."/>
            <person name="Santibanez J."/>
            <person name="Aqrawi P."/>
            <person name="Gross S."/>
            <person name="Joshi V."/>
            <person name="Fowler G."/>
            <person name="Nazareth L."/>
            <person name="Reid J."/>
            <person name="Worley K."/>
            <person name="Petrosino J."/>
            <person name="Highlander S."/>
            <person name="Gibbs R."/>
        </authorList>
    </citation>
    <scope>NUCLEOTIDE SEQUENCE [LARGE SCALE GENOMIC DNA]</scope>
    <source>
        <strain evidence="2">DSM 15272</strain>
    </source>
</reference>
<comment type="caution">
    <text evidence="2">The sequence shown here is derived from an EMBL/GenBank/DDBJ whole genome shotgun (WGS) entry which is preliminary data.</text>
</comment>
<keyword evidence="2" id="KW-0808">Transferase</keyword>
<dbReference type="STRING" id="585531.HMPREF0063_11188"/>
<dbReference type="Pfam" id="PF05050">
    <property type="entry name" value="Methyltransf_21"/>
    <property type="match status" value="1"/>
</dbReference>
<sequence>MSVTFVVRQLVLRVRQVFTHFDNPWAILWSIATRRQDVVFEVDGLRVRTLNSPAAWGPVLEVFVEDEYAFEWFTGDLRSDAVAVDIGAHVGCFAMAFARRFPGGSVASYEPTPSTGEYTVGNVETNGLAERVTVHRMAVAARTGSFRMADNGPGRAHNGVLYLGQAGSTTIEVAARSFVEVMADAGDTVDLVKLDAEGAEYDILLGTDPGLLAPVRRFVLEFHPSPDHHFGELRTHLESAGLELVRETSLGPDLGLAWFSRDPLDRTA</sequence>
<proteinExistence type="predicted"/>
<protein>
    <submittedName>
        <fullName evidence="2">Methyltransferase, FkbM family</fullName>
    </submittedName>
</protein>
<dbReference type="Proteomes" id="UP000003111">
    <property type="component" value="Unassembled WGS sequence"/>
</dbReference>
<evidence type="ECO:0000313" key="2">
    <source>
        <dbReference type="EMBL" id="EFQ83526.1"/>
    </source>
</evidence>
<name>E2SAY0_9ACTN</name>